<evidence type="ECO:0008006" key="4">
    <source>
        <dbReference type="Google" id="ProtNLM"/>
    </source>
</evidence>
<dbReference type="PANTHER" id="PTHR36617">
    <property type="entry name" value="PROTEIN, PUTATIVE-RELATED"/>
    <property type="match status" value="1"/>
</dbReference>
<dbReference type="Proteomes" id="UP000327085">
    <property type="component" value="Chromosome 7"/>
</dbReference>
<dbReference type="EMBL" id="CABIKO010000213">
    <property type="protein sequence ID" value="VVA31376.1"/>
    <property type="molecule type" value="Genomic_DNA"/>
</dbReference>
<evidence type="ECO:0000313" key="2">
    <source>
        <dbReference type="EMBL" id="VVA36775.1"/>
    </source>
</evidence>
<proteinExistence type="predicted"/>
<evidence type="ECO:0000313" key="1">
    <source>
        <dbReference type="EMBL" id="VVA31376.1"/>
    </source>
</evidence>
<sequence>MGREGGLHQASCYPVTYSRPTFIVTKIMHEGDVQPQCQKTEETPNPYLQKLVQDLSSLEKYQLREAEKCRGWGRLGESYKFGFQFETTVKSIYQVSANGWDANVLSSDSCHKPWKGTSSGYPAFLQGCEFVVGGGDRVRFCEDDWCRGGVLKEVFPRLFILSSKQHSSISSVVSSGVYPQNWDFGFRRHLTVWEIDEVTRLLVILNGVRLIPSRRDNRCKLDHSGLYSCHSFRSFIQDNGSAEKFPPYPQIPVILLWQVAIGKVNTSDTLQRHRPFMCLSPLVHSLHMDRESTDHLFIHCSYTLKVWWLLLREVNAAWVIPKGCFQLLSYKIDALGRGKKAKVLWGCLVHAVFGNLWLERNRRIF</sequence>
<accession>A0A5E4FV80</accession>
<dbReference type="PANTHER" id="PTHR36617:SF15">
    <property type="entry name" value="REVERSE TRANSCRIPTASE ZINC-BINDING DOMAIN-CONTAINING PROTEIN"/>
    <property type="match status" value="1"/>
</dbReference>
<reference evidence="1" key="1">
    <citation type="submission" date="2019-07" db="EMBL/GenBank/DDBJ databases">
        <authorList>
            <person name="Alioto T."/>
            <person name="Alioto T."/>
            <person name="Gomez Garrido J."/>
        </authorList>
    </citation>
    <scope>NUCLEOTIDE SEQUENCE</scope>
</reference>
<name>A0A5E4FV80_PRUDU</name>
<protein>
    <recommendedName>
        <fullName evidence="4">Reverse transcriptase zinc-binding domain-containing protein</fullName>
    </recommendedName>
</protein>
<evidence type="ECO:0000313" key="3">
    <source>
        <dbReference type="Proteomes" id="UP000327085"/>
    </source>
</evidence>
<dbReference type="EMBL" id="CABIKO010000477">
    <property type="protein sequence ID" value="VVA36775.1"/>
    <property type="molecule type" value="Genomic_DNA"/>
</dbReference>
<gene>
    <name evidence="2" type="ORF">ALMOND_2B035812</name>
    <name evidence="1" type="ORF">ALMOND_2B035938</name>
</gene>
<dbReference type="InParanoid" id="A0A5E4FV80"/>
<dbReference type="Gramene" id="VVA31376">
    <property type="protein sequence ID" value="VVA31376"/>
    <property type="gene ID" value="Prudul26B035938"/>
</dbReference>
<dbReference type="AlphaFoldDB" id="A0A5E4FV80"/>
<reference evidence="3" key="2">
    <citation type="journal article" date="2020" name="Plant J.">
        <title>Transposons played a major role in the diversification between the closely related almond and peach genomes: results from the almond genome sequence.</title>
        <authorList>
            <person name="Alioto T."/>
            <person name="Alexiou K.G."/>
            <person name="Bardil A."/>
            <person name="Barteri F."/>
            <person name="Castanera R."/>
            <person name="Cruz F."/>
            <person name="Dhingra A."/>
            <person name="Duval H."/>
            <person name="Fernandez I Marti A."/>
            <person name="Frias L."/>
            <person name="Galan B."/>
            <person name="Garcia J.L."/>
            <person name="Howad W."/>
            <person name="Gomez-Garrido J."/>
            <person name="Gut M."/>
            <person name="Julca I."/>
            <person name="Morata J."/>
            <person name="Puigdomenech P."/>
            <person name="Ribeca P."/>
            <person name="Rubio Cabetas M.J."/>
            <person name="Vlasova A."/>
            <person name="Wirthensohn M."/>
            <person name="Garcia-Mas J."/>
            <person name="Gabaldon T."/>
            <person name="Casacuberta J.M."/>
            <person name="Arus P."/>
        </authorList>
    </citation>
    <scope>NUCLEOTIDE SEQUENCE [LARGE SCALE GENOMIC DNA]</scope>
    <source>
        <strain evidence="3">cv. Texas</strain>
    </source>
</reference>
<dbReference type="OMA" id="THIGGCE"/>
<organism evidence="1 3">
    <name type="scientific">Prunus dulcis</name>
    <name type="common">Almond</name>
    <name type="synonym">Amygdalus dulcis</name>
    <dbReference type="NCBI Taxonomy" id="3755"/>
    <lineage>
        <taxon>Eukaryota</taxon>
        <taxon>Viridiplantae</taxon>
        <taxon>Streptophyta</taxon>
        <taxon>Embryophyta</taxon>
        <taxon>Tracheophyta</taxon>
        <taxon>Spermatophyta</taxon>
        <taxon>Magnoliopsida</taxon>
        <taxon>eudicotyledons</taxon>
        <taxon>Gunneridae</taxon>
        <taxon>Pentapetalae</taxon>
        <taxon>rosids</taxon>
        <taxon>fabids</taxon>
        <taxon>Rosales</taxon>
        <taxon>Rosaceae</taxon>
        <taxon>Amygdaloideae</taxon>
        <taxon>Amygdaleae</taxon>
        <taxon>Prunus</taxon>
    </lineage>
</organism>
<dbReference type="Gramene" id="VVA36775">
    <property type="protein sequence ID" value="VVA36775"/>
    <property type="gene ID" value="Prudul26B035812"/>
</dbReference>